<evidence type="ECO:0000313" key="15">
    <source>
        <dbReference type="EMBL" id="SFC41875.1"/>
    </source>
</evidence>
<dbReference type="InterPro" id="IPR005863">
    <property type="entry name" value="UDP-N-AcMur_synth"/>
</dbReference>
<organism evidence="15 16">
    <name type="scientific">Nocardioides terrae</name>
    <dbReference type="NCBI Taxonomy" id="574651"/>
    <lineage>
        <taxon>Bacteria</taxon>
        <taxon>Bacillati</taxon>
        <taxon>Actinomycetota</taxon>
        <taxon>Actinomycetes</taxon>
        <taxon>Propionibacteriales</taxon>
        <taxon>Nocardioidaceae</taxon>
        <taxon>Nocardioides</taxon>
    </lineage>
</organism>
<evidence type="ECO:0000259" key="14">
    <source>
        <dbReference type="Pfam" id="PF08245"/>
    </source>
</evidence>
<evidence type="ECO:0000256" key="11">
    <source>
        <dbReference type="RuleBase" id="RU004136"/>
    </source>
</evidence>
<dbReference type="SUPFAM" id="SSF53244">
    <property type="entry name" value="MurD-like peptide ligases, peptide-binding domain"/>
    <property type="match status" value="1"/>
</dbReference>
<protein>
    <recommendedName>
        <fullName evidence="10 11">UDP-N-acetylmuramoyl-tripeptide--D-alanyl-D-alanine ligase</fullName>
        <ecNumber evidence="10 11">6.3.2.10</ecNumber>
    </recommendedName>
    <alternativeName>
        <fullName evidence="10">D-alanyl-D-alanine-adding enzyme</fullName>
    </alternativeName>
</protein>
<feature type="binding site" evidence="10">
    <location>
        <begin position="116"/>
        <end position="122"/>
    </location>
    <ligand>
        <name>ATP</name>
        <dbReference type="ChEBI" id="CHEBI:30616"/>
    </ligand>
</feature>
<dbReference type="GO" id="GO:0051301">
    <property type="term" value="P:cell division"/>
    <property type="evidence" value="ECO:0007669"/>
    <property type="project" value="UniProtKB-KW"/>
</dbReference>
<evidence type="ECO:0000256" key="10">
    <source>
        <dbReference type="HAMAP-Rule" id="MF_02019"/>
    </source>
</evidence>
<dbReference type="Pfam" id="PF01225">
    <property type="entry name" value="Mur_ligase"/>
    <property type="match status" value="1"/>
</dbReference>
<dbReference type="Gene3D" id="3.90.190.20">
    <property type="entry name" value="Mur ligase, C-terminal domain"/>
    <property type="match status" value="1"/>
</dbReference>
<comment type="function">
    <text evidence="10 11">Involved in cell wall formation. Catalyzes the final step in the synthesis of UDP-N-acetylmuramoyl-pentapeptide, the precursor of murein.</text>
</comment>
<keyword evidence="6 10" id="KW-0133">Cell shape</keyword>
<dbReference type="InterPro" id="IPR004101">
    <property type="entry name" value="Mur_ligase_C"/>
</dbReference>
<dbReference type="GO" id="GO:0005524">
    <property type="term" value="F:ATP binding"/>
    <property type="evidence" value="ECO:0007669"/>
    <property type="project" value="UniProtKB-UniRule"/>
</dbReference>
<dbReference type="NCBIfam" id="TIGR01143">
    <property type="entry name" value="murF"/>
    <property type="match status" value="1"/>
</dbReference>
<dbReference type="STRING" id="574651.SAMN04487968_106135"/>
<gene>
    <name evidence="10" type="primary">murF</name>
    <name evidence="15" type="ORF">SAMN04487968_106135</name>
</gene>
<evidence type="ECO:0000256" key="4">
    <source>
        <dbReference type="ARBA" id="ARBA00022741"/>
    </source>
</evidence>
<keyword evidence="8 10" id="KW-0131">Cell cycle</keyword>
<dbReference type="EC" id="6.3.2.10" evidence="10 11"/>
<keyword evidence="5 10" id="KW-0067">ATP-binding</keyword>
<evidence type="ECO:0000256" key="9">
    <source>
        <dbReference type="ARBA" id="ARBA00023316"/>
    </source>
</evidence>
<feature type="domain" description="Mur ligase N-terminal catalytic" evidence="12">
    <location>
        <begin position="34"/>
        <end position="86"/>
    </location>
</feature>
<evidence type="ECO:0000259" key="13">
    <source>
        <dbReference type="Pfam" id="PF02875"/>
    </source>
</evidence>
<dbReference type="GO" id="GO:0047480">
    <property type="term" value="F:UDP-N-acetylmuramoyl-tripeptide-D-alanyl-D-alanine ligase activity"/>
    <property type="evidence" value="ECO:0007669"/>
    <property type="project" value="UniProtKB-UniRule"/>
</dbReference>
<keyword evidence="16" id="KW-1185">Reference proteome</keyword>
<evidence type="ECO:0000259" key="12">
    <source>
        <dbReference type="Pfam" id="PF01225"/>
    </source>
</evidence>
<dbReference type="Proteomes" id="UP000198832">
    <property type="component" value="Unassembled WGS sequence"/>
</dbReference>
<dbReference type="InterPro" id="IPR051046">
    <property type="entry name" value="MurCDEF_CellWall_CoF430Synth"/>
</dbReference>
<evidence type="ECO:0000256" key="7">
    <source>
        <dbReference type="ARBA" id="ARBA00022984"/>
    </source>
</evidence>
<dbReference type="GO" id="GO:0009252">
    <property type="term" value="P:peptidoglycan biosynthetic process"/>
    <property type="evidence" value="ECO:0007669"/>
    <property type="project" value="UniProtKB-UniRule"/>
</dbReference>
<comment type="subcellular location">
    <subcellularLocation>
        <location evidence="10 11">Cytoplasm</location>
    </subcellularLocation>
</comment>
<dbReference type="Pfam" id="PF02875">
    <property type="entry name" value="Mur_ligase_C"/>
    <property type="match status" value="1"/>
</dbReference>
<dbReference type="GO" id="GO:0071555">
    <property type="term" value="P:cell wall organization"/>
    <property type="evidence" value="ECO:0007669"/>
    <property type="project" value="UniProtKB-KW"/>
</dbReference>
<dbReference type="Gene3D" id="3.40.1390.10">
    <property type="entry name" value="MurE/MurF, N-terminal domain"/>
    <property type="match status" value="1"/>
</dbReference>
<keyword evidence="1 10" id="KW-0963">Cytoplasm</keyword>
<dbReference type="InterPro" id="IPR036615">
    <property type="entry name" value="Mur_ligase_C_dom_sf"/>
</dbReference>
<proteinExistence type="inferred from homology"/>
<sequence>MIALTLDRIAEVVGGRIAGEVAAENEPVTIDGPVVIDGREAAPGSLFVAFAGERVDGHDHAAQAGENGAVAVLGSRPTALPTVVVEDARLALQRLAAYVVAQVRAQGRLTVVGITGSQGKTSTKDLLGAVLGSAARTVATRGSFNNELGMPLTALQVEPDTRFLVLELGARGKGHIAELTALVAPDIAVVLNVGQAHLGEFGSQEAIAEAKGELVQGLAPGGTAVLNAEDRRVAAMARLTDRPVVAFGTGEAADVRVEGLTLDRLGRPSFILATPAGSVPVGLRLVGAHQALNAAAAAAAAFTAGLAPAEIGQALAGVETLSQWRMELRELPSGVLLLNDSYNANPDSMRAALDALASIGVDADVRRTIAVLGEMRELGEAGAAEHETVGGYAAQSGVDHVLVVGDAARGIAAGAGPLSTFVDDNAAAIAWLRDNVAAGDAILVKASRGARLDEVAAALE</sequence>
<dbReference type="Pfam" id="PF08245">
    <property type="entry name" value="Mur_ligase_M"/>
    <property type="match status" value="1"/>
</dbReference>
<keyword evidence="3 10" id="KW-0132">Cell division</keyword>
<evidence type="ECO:0000256" key="2">
    <source>
        <dbReference type="ARBA" id="ARBA00022598"/>
    </source>
</evidence>
<feature type="domain" description="Mur ligase C-terminal" evidence="13">
    <location>
        <begin position="325"/>
        <end position="448"/>
    </location>
</feature>
<dbReference type="InterPro" id="IPR013221">
    <property type="entry name" value="Mur_ligase_cen"/>
</dbReference>
<reference evidence="15 16" key="1">
    <citation type="submission" date="2016-10" db="EMBL/GenBank/DDBJ databases">
        <authorList>
            <person name="de Groot N.N."/>
        </authorList>
    </citation>
    <scope>NUCLEOTIDE SEQUENCE [LARGE SCALE GENOMIC DNA]</scope>
    <source>
        <strain evidence="15 16">CGMCC 1.7056</strain>
    </source>
</reference>
<keyword evidence="2 10" id="KW-0436">Ligase</keyword>
<dbReference type="InterPro" id="IPR036565">
    <property type="entry name" value="Mur-like_cat_sf"/>
</dbReference>
<dbReference type="PANTHER" id="PTHR43024:SF1">
    <property type="entry name" value="UDP-N-ACETYLMURAMOYL-TRIPEPTIDE--D-ALANYL-D-ALANINE LIGASE"/>
    <property type="match status" value="1"/>
</dbReference>
<dbReference type="AlphaFoldDB" id="A0A1I1J0D9"/>
<comment type="catalytic activity">
    <reaction evidence="10 11">
        <text>D-alanyl-D-alanine + UDP-N-acetyl-alpha-D-muramoyl-L-alanyl-gamma-D-glutamyl-meso-2,6-diaminopimelate + ATP = UDP-N-acetyl-alpha-D-muramoyl-L-alanyl-gamma-D-glutamyl-meso-2,6-diaminopimeloyl-D-alanyl-D-alanine + ADP + phosphate + H(+)</text>
        <dbReference type="Rhea" id="RHEA:28374"/>
        <dbReference type="ChEBI" id="CHEBI:15378"/>
        <dbReference type="ChEBI" id="CHEBI:30616"/>
        <dbReference type="ChEBI" id="CHEBI:43474"/>
        <dbReference type="ChEBI" id="CHEBI:57822"/>
        <dbReference type="ChEBI" id="CHEBI:61386"/>
        <dbReference type="ChEBI" id="CHEBI:83905"/>
        <dbReference type="ChEBI" id="CHEBI:456216"/>
        <dbReference type="EC" id="6.3.2.10"/>
    </reaction>
</comment>
<dbReference type="SUPFAM" id="SSF53623">
    <property type="entry name" value="MurD-like peptide ligases, catalytic domain"/>
    <property type="match status" value="1"/>
</dbReference>
<dbReference type="Gene3D" id="3.40.1190.10">
    <property type="entry name" value="Mur-like, catalytic domain"/>
    <property type="match status" value="1"/>
</dbReference>
<feature type="domain" description="Mur ligase central" evidence="14">
    <location>
        <begin position="114"/>
        <end position="301"/>
    </location>
</feature>
<name>A0A1I1J0D9_9ACTN</name>
<keyword evidence="9 10" id="KW-0961">Cell wall biogenesis/degradation</keyword>
<evidence type="ECO:0000256" key="3">
    <source>
        <dbReference type="ARBA" id="ARBA00022618"/>
    </source>
</evidence>
<evidence type="ECO:0000256" key="8">
    <source>
        <dbReference type="ARBA" id="ARBA00023306"/>
    </source>
</evidence>
<dbReference type="HAMAP" id="MF_02019">
    <property type="entry name" value="MurF"/>
    <property type="match status" value="1"/>
</dbReference>
<dbReference type="GO" id="GO:0005737">
    <property type="term" value="C:cytoplasm"/>
    <property type="evidence" value="ECO:0007669"/>
    <property type="project" value="UniProtKB-SubCell"/>
</dbReference>
<dbReference type="InterPro" id="IPR035911">
    <property type="entry name" value="MurE/MurF_N"/>
</dbReference>
<evidence type="ECO:0000256" key="5">
    <source>
        <dbReference type="ARBA" id="ARBA00022840"/>
    </source>
</evidence>
<dbReference type="SUPFAM" id="SSF63418">
    <property type="entry name" value="MurE/MurF N-terminal domain"/>
    <property type="match status" value="1"/>
</dbReference>
<dbReference type="EMBL" id="FOLB01000006">
    <property type="protein sequence ID" value="SFC41875.1"/>
    <property type="molecule type" value="Genomic_DNA"/>
</dbReference>
<accession>A0A1I1J0D9</accession>
<dbReference type="OrthoDB" id="9800958at2"/>
<evidence type="ECO:0000313" key="16">
    <source>
        <dbReference type="Proteomes" id="UP000198832"/>
    </source>
</evidence>
<dbReference type="RefSeq" id="WP_091123360.1">
    <property type="nucleotide sequence ID" value="NZ_FOLB01000006.1"/>
</dbReference>
<dbReference type="GO" id="GO:0008360">
    <property type="term" value="P:regulation of cell shape"/>
    <property type="evidence" value="ECO:0007669"/>
    <property type="project" value="UniProtKB-KW"/>
</dbReference>
<keyword evidence="7 10" id="KW-0573">Peptidoglycan synthesis</keyword>
<dbReference type="GO" id="GO:0008766">
    <property type="term" value="F:UDP-N-acetylmuramoylalanyl-D-glutamyl-2,6-diaminopimelate-D-alanyl-D-alanine ligase activity"/>
    <property type="evidence" value="ECO:0007669"/>
    <property type="project" value="RHEA"/>
</dbReference>
<comment type="pathway">
    <text evidence="10 11">Cell wall biogenesis; peptidoglycan biosynthesis.</text>
</comment>
<keyword evidence="4 10" id="KW-0547">Nucleotide-binding</keyword>
<evidence type="ECO:0000256" key="6">
    <source>
        <dbReference type="ARBA" id="ARBA00022960"/>
    </source>
</evidence>
<dbReference type="PANTHER" id="PTHR43024">
    <property type="entry name" value="UDP-N-ACETYLMURAMOYL-TRIPEPTIDE--D-ALANYL-D-ALANINE LIGASE"/>
    <property type="match status" value="1"/>
</dbReference>
<comment type="similarity">
    <text evidence="10">Belongs to the MurCDEF family. MurF subfamily.</text>
</comment>
<evidence type="ECO:0000256" key="1">
    <source>
        <dbReference type="ARBA" id="ARBA00022490"/>
    </source>
</evidence>
<dbReference type="InterPro" id="IPR000713">
    <property type="entry name" value="Mur_ligase_N"/>
</dbReference>
<dbReference type="UniPathway" id="UPA00219"/>